<dbReference type="GO" id="GO:0003676">
    <property type="term" value="F:nucleic acid binding"/>
    <property type="evidence" value="ECO:0007669"/>
    <property type="project" value="InterPro"/>
</dbReference>
<dbReference type="InterPro" id="IPR026960">
    <property type="entry name" value="RVT-Znf"/>
</dbReference>
<dbReference type="EMBL" id="OIVN01001559">
    <property type="protein sequence ID" value="SPC95374.1"/>
    <property type="molecule type" value="Genomic_DNA"/>
</dbReference>
<feature type="domain" description="Reverse transcriptase zinc-binding" evidence="3">
    <location>
        <begin position="831"/>
        <end position="918"/>
    </location>
</feature>
<evidence type="ECO:0008006" key="5">
    <source>
        <dbReference type="Google" id="ProtNLM"/>
    </source>
</evidence>
<evidence type="ECO:0000313" key="4">
    <source>
        <dbReference type="EMBL" id="SPC95374.1"/>
    </source>
</evidence>
<dbReference type="InterPro" id="IPR000477">
    <property type="entry name" value="RT_dom"/>
</dbReference>
<name>A0A2N9G8E3_FAGSY</name>
<proteinExistence type="predicted"/>
<protein>
    <recommendedName>
        <fullName evidence="5">Reverse transcriptase domain-containing protein</fullName>
    </recommendedName>
</protein>
<dbReference type="Pfam" id="PF13456">
    <property type="entry name" value="RVT_3"/>
    <property type="match status" value="1"/>
</dbReference>
<feature type="domain" description="Reverse transcriptase" evidence="1">
    <location>
        <begin position="342"/>
        <end position="560"/>
    </location>
</feature>
<dbReference type="SUPFAM" id="SSF56219">
    <property type="entry name" value="DNase I-like"/>
    <property type="match status" value="1"/>
</dbReference>
<feature type="domain" description="RNase H type-1" evidence="2">
    <location>
        <begin position="1033"/>
        <end position="1108"/>
    </location>
</feature>
<dbReference type="Gene3D" id="3.30.420.10">
    <property type="entry name" value="Ribonuclease H-like superfamily/Ribonuclease H"/>
    <property type="match status" value="1"/>
</dbReference>
<organism evidence="4">
    <name type="scientific">Fagus sylvatica</name>
    <name type="common">Beechnut</name>
    <dbReference type="NCBI Taxonomy" id="28930"/>
    <lineage>
        <taxon>Eukaryota</taxon>
        <taxon>Viridiplantae</taxon>
        <taxon>Streptophyta</taxon>
        <taxon>Embryophyta</taxon>
        <taxon>Tracheophyta</taxon>
        <taxon>Spermatophyta</taxon>
        <taxon>Magnoliopsida</taxon>
        <taxon>eudicotyledons</taxon>
        <taxon>Gunneridae</taxon>
        <taxon>Pentapetalae</taxon>
        <taxon>rosids</taxon>
        <taxon>fabids</taxon>
        <taxon>Fagales</taxon>
        <taxon>Fagaceae</taxon>
        <taxon>Fagus</taxon>
    </lineage>
</organism>
<reference evidence="4" key="1">
    <citation type="submission" date="2018-02" db="EMBL/GenBank/DDBJ databases">
        <authorList>
            <person name="Cohen D.B."/>
            <person name="Kent A.D."/>
        </authorList>
    </citation>
    <scope>NUCLEOTIDE SEQUENCE</scope>
</reference>
<dbReference type="PANTHER" id="PTHR33116">
    <property type="entry name" value="REVERSE TRANSCRIPTASE ZINC-BINDING DOMAIN-CONTAINING PROTEIN-RELATED-RELATED"/>
    <property type="match status" value="1"/>
</dbReference>
<dbReference type="AlphaFoldDB" id="A0A2N9G8E3"/>
<dbReference type="Pfam" id="PF13966">
    <property type="entry name" value="zf-RVT"/>
    <property type="match status" value="1"/>
</dbReference>
<dbReference type="InterPro" id="IPR002156">
    <property type="entry name" value="RNaseH_domain"/>
</dbReference>
<dbReference type="Pfam" id="PF00078">
    <property type="entry name" value="RVT_1"/>
    <property type="match status" value="1"/>
</dbReference>
<evidence type="ECO:0000259" key="1">
    <source>
        <dbReference type="Pfam" id="PF00078"/>
    </source>
</evidence>
<sequence>MFSAPCGFNLRPSWVLSTPPWVRYLPLCGSDLHPSVGLISTLGGSCGLQFFRGFLASSGLCVEVLIWDLDGLIVVIEVGIIVDGKTDCSIQLGVVVLGCGICNDSTFRALKIIAINIKDGQCSWSLVGFYGPLYQSKRRKAWENLATLLESLDGPWICFGDFNVVLGDNEKGGRIGNSSTPNYLKDILFELGAVDLSFSDNTFTWTNKRWGKNCIRERLDRGIANISWRLNFPKAAIFHLGAIKSDHCPLLLDTWPQALISNRPFRFKAAWTRDPRCMEVIENAWREDFRGNEAFKLCMKQQKTRNALKKWNWNVFRHCKPIVGINVVKAVKDFFLSGKIHKKIIAKILVNRLRPLLPKLISPCQSAFVLGRWIAENEVVVQELLHSFKKRKVKGGFLAIKLDLQKVVLLNFGFTKRFVSWIKECISSVSSAILVNGSKIASFTPSRGLRQEDPLSSYLFILTQEVLSRLIEKEHREGKLSGVKMNIGSPAITHVMYADDIMLFTKAKRCETETLNECLELYCTWSGQRINKGKSGLVFSKLSQRGLRRDLKHILQMKCLKNDAMYLGAPLFLTRHKSKDFKYLQDRLETRLKGWRSKCISWVGRCTLIKSVAQALPTYVMSTFELPSKLCENFDAQMRRIWWNPKKENGRYLAWKAWDQLCLPKQCGGLGFRKSKDFNCALIAKLAWMVASNRDSLCMRSLRSKYKVRSNWLRKDPVRNASPIWKAIEKTKTLILKEACFLVGDGKSIDVWLDPWIPWVEGFKPKPKDESVSITHMMVSSLIDPNTHAWRREKLFELFEADSVEAIKKISIPIIPKPDRLIRIKDSKGQFSTRSAYRVSQEHREVADNAVMWQKLWKMKIHERVKMLVWRIGMNILPTKENLAQRLGLEDKECSLCHEEIESCTHLFFQCNVARAIWFGSMWGIRPNKVQISCNADIAKFVLDPPVTVNNENMSSKQSHEQNSLRIALTLEAIWNLRNQVCFKGEKCNIIAIITMLNHRFQEMVTVDDQIANQTPPEKILWTKPPSGTVKLNVDAACSSDSSWLAVVARDDKCSILKGWTKVFRSCKAVVAKAKAILWAVQIAKSENFQSVIIEGDAKVCFDAINGDLEKCS</sequence>
<gene>
    <name evidence="4" type="ORF">FSB_LOCUS23256</name>
</gene>
<dbReference type="GO" id="GO:0004523">
    <property type="term" value="F:RNA-DNA hybrid ribonuclease activity"/>
    <property type="evidence" value="ECO:0007669"/>
    <property type="project" value="InterPro"/>
</dbReference>
<dbReference type="CDD" id="cd06222">
    <property type="entry name" value="RNase_H_like"/>
    <property type="match status" value="1"/>
</dbReference>
<dbReference type="InterPro" id="IPR044730">
    <property type="entry name" value="RNase_H-like_dom_plant"/>
</dbReference>
<evidence type="ECO:0000259" key="2">
    <source>
        <dbReference type="Pfam" id="PF13456"/>
    </source>
</evidence>
<dbReference type="InterPro" id="IPR036397">
    <property type="entry name" value="RNaseH_sf"/>
</dbReference>
<accession>A0A2N9G8E3</accession>
<dbReference type="PANTHER" id="PTHR33116:SF86">
    <property type="entry name" value="REVERSE TRANSCRIPTASE DOMAIN-CONTAINING PROTEIN"/>
    <property type="match status" value="1"/>
</dbReference>
<evidence type="ECO:0000259" key="3">
    <source>
        <dbReference type="Pfam" id="PF13966"/>
    </source>
</evidence>
<dbReference type="InterPro" id="IPR036691">
    <property type="entry name" value="Endo/exonu/phosph_ase_sf"/>
</dbReference>
<dbReference type="Gene3D" id="3.60.10.10">
    <property type="entry name" value="Endonuclease/exonuclease/phosphatase"/>
    <property type="match status" value="1"/>
</dbReference>